<gene>
    <name evidence="2" type="ORF">TOLI1172_LOCUS120</name>
</gene>
<dbReference type="PANTHER" id="PTHR11034">
    <property type="entry name" value="N-MYC DOWNSTREAM REGULATED"/>
    <property type="match status" value="1"/>
</dbReference>
<accession>A0A7S0ZAH2</accession>
<organism evidence="2">
    <name type="scientific">Timspurckia oligopyrenoides</name>
    <dbReference type="NCBI Taxonomy" id="708627"/>
    <lineage>
        <taxon>Eukaryota</taxon>
        <taxon>Rhodophyta</taxon>
        <taxon>Bangiophyceae</taxon>
        <taxon>Porphyridiales</taxon>
        <taxon>Porphyridiaceae</taxon>
        <taxon>Timspurckia</taxon>
    </lineage>
</organism>
<name>A0A7S0ZAH2_9RHOD</name>
<sequence>MEEYENGNGVVGEVGLADVELRVAVEGVSELLPTTWGTQQRSEQVGAVQVTIIGDESKTPLITIHDIGMDAISCFKTFLNHCVKSEADCPQLFHTCQYHIEMPGHHRNAQRLPDSSAWMDLNELADSVHRVVDHFKLLNVFMLGVGAGCEIVARYALSHKNLVRCLILISPSFCEASYYEQYSFRFGAGYKWLGNSELPPAAKALFEERWFGDNRSEIESSETIGRSKRLMSLLSAELDSLQPDNVLRYAYANAMRSAVSHRLVELAGTSILLILGKNSWMHDEAISAFEEPNEPRVLAKSVSRVIISHSGALPHMEHPDQVANAIRLFFQGHSIVS</sequence>
<dbReference type="SUPFAM" id="SSF53474">
    <property type="entry name" value="alpha/beta-Hydrolases"/>
    <property type="match status" value="1"/>
</dbReference>
<dbReference type="EMBL" id="HBFP01000163">
    <property type="protein sequence ID" value="CAD8815732.1"/>
    <property type="molecule type" value="Transcribed_RNA"/>
</dbReference>
<proteinExistence type="inferred from homology"/>
<protein>
    <recommendedName>
        <fullName evidence="3">AB hydrolase-1 domain-containing protein</fullName>
    </recommendedName>
</protein>
<dbReference type="InterPro" id="IPR029058">
    <property type="entry name" value="AB_hydrolase_fold"/>
</dbReference>
<dbReference type="Pfam" id="PF03096">
    <property type="entry name" value="Ndr"/>
    <property type="match status" value="1"/>
</dbReference>
<evidence type="ECO:0008006" key="3">
    <source>
        <dbReference type="Google" id="ProtNLM"/>
    </source>
</evidence>
<dbReference type="Gene3D" id="3.40.50.1820">
    <property type="entry name" value="alpha/beta hydrolase"/>
    <property type="match status" value="1"/>
</dbReference>
<comment type="similarity">
    <text evidence="1">Belongs to the NDRG family.</text>
</comment>
<dbReference type="AlphaFoldDB" id="A0A7S0ZAH2"/>
<evidence type="ECO:0000256" key="1">
    <source>
        <dbReference type="ARBA" id="ARBA00005598"/>
    </source>
</evidence>
<evidence type="ECO:0000313" key="2">
    <source>
        <dbReference type="EMBL" id="CAD8815732.1"/>
    </source>
</evidence>
<reference evidence="2" key="1">
    <citation type="submission" date="2021-01" db="EMBL/GenBank/DDBJ databases">
        <authorList>
            <person name="Corre E."/>
            <person name="Pelletier E."/>
            <person name="Niang G."/>
            <person name="Scheremetjew M."/>
            <person name="Finn R."/>
            <person name="Kale V."/>
            <person name="Holt S."/>
            <person name="Cochrane G."/>
            <person name="Meng A."/>
            <person name="Brown T."/>
            <person name="Cohen L."/>
        </authorList>
    </citation>
    <scope>NUCLEOTIDE SEQUENCE</scope>
    <source>
        <strain evidence="2">CCMP3278</strain>
    </source>
</reference>
<dbReference type="InterPro" id="IPR004142">
    <property type="entry name" value="NDRG"/>
</dbReference>